<dbReference type="HOGENOM" id="CLU_148090_0_0_4"/>
<evidence type="ECO:0000313" key="2">
    <source>
        <dbReference type="EMBL" id="AEG91250.1"/>
    </source>
</evidence>
<dbReference type="OrthoDB" id="8907926at2"/>
<protein>
    <submittedName>
        <fullName evidence="2">Candidate Glycerate kinase</fullName>
    </submittedName>
</protein>
<dbReference type="eggNOG" id="ENOG5031HYC">
    <property type="taxonomic scope" value="Bacteria"/>
</dbReference>
<gene>
    <name evidence="2" type="ordered locus">Rta_01860</name>
</gene>
<dbReference type="PATRIC" id="fig|365046.3.peg.192"/>
<keyword evidence="3" id="KW-1185">Reference proteome</keyword>
<name>F5Y3X2_RAMTT</name>
<dbReference type="AlphaFoldDB" id="F5Y3X2"/>
<accession>F5Y3X2</accession>
<dbReference type="STRING" id="365046.Rta_01860"/>
<evidence type="ECO:0000313" key="3">
    <source>
        <dbReference type="Proteomes" id="UP000008385"/>
    </source>
</evidence>
<feature type="transmembrane region" description="Helical" evidence="1">
    <location>
        <begin position="28"/>
        <end position="48"/>
    </location>
</feature>
<keyword evidence="1" id="KW-0812">Transmembrane</keyword>
<dbReference type="KEGG" id="rta:Rta_01860"/>
<proteinExistence type="predicted"/>
<keyword evidence="1" id="KW-0472">Membrane</keyword>
<dbReference type="EMBL" id="CP000245">
    <property type="protein sequence ID" value="AEG91250.1"/>
    <property type="molecule type" value="Genomic_DNA"/>
</dbReference>
<dbReference type="Proteomes" id="UP000008385">
    <property type="component" value="Chromosome"/>
</dbReference>
<reference evidence="3" key="1">
    <citation type="submission" date="2006-01" db="EMBL/GenBank/DDBJ databases">
        <title>Genome of the cyst-dividing bacterium Ramlibacter tataouinensis.</title>
        <authorList>
            <person name="Barakat M."/>
            <person name="Ortet P."/>
            <person name="De Luca G."/>
            <person name="Jourlin-Castelli C."/>
            <person name="Ansaldi M."/>
            <person name="Py B."/>
            <person name="Fichant G."/>
            <person name="Coutinho P."/>
            <person name="Voulhoux R."/>
            <person name="Bastien O."/>
            <person name="Roy S."/>
            <person name="Marechal E."/>
            <person name="Henrissat B."/>
            <person name="Quentin Y."/>
            <person name="Noirot P."/>
            <person name="Filloux A."/>
            <person name="Mejean V."/>
            <person name="DuBow M."/>
            <person name="Barras F."/>
            <person name="Heulin T."/>
        </authorList>
    </citation>
    <scope>NUCLEOTIDE SEQUENCE [LARGE SCALE GENOMIC DNA]</scope>
    <source>
        <strain evidence="3">ATCC BAA-407 / DSM 14655 / LMG 21543 / TTB310</strain>
    </source>
</reference>
<organism evidence="2 3">
    <name type="scientific">Ramlibacter tataouinensis (strain ATCC BAA-407 / DSM 14655 / LMG 21543 / TTB310)</name>
    <dbReference type="NCBI Taxonomy" id="365046"/>
    <lineage>
        <taxon>Bacteria</taxon>
        <taxon>Pseudomonadati</taxon>
        <taxon>Pseudomonadota</taxon>
        <taxon>Betaproteobacteria</taxon>
        <taxon>Burkholderiales</taxon>
        <taxon>Comamonadaceae</taxon>
        <taxon>Ramlibacter</taxon>
    </lineage>
</organism>
<sequence>MNLRKIVLPIAGAAIVFGAWRAYGWQGVAFAVSVLVLWVLLHFTRLMAVLKRAADRPVGWVASAVMLNAKLRPGVNLLHVVALTRSLGQQLSPKDQQPEVFRWTDNGGSHVTCEFTGGKLASWSLYRPPAEAGDVPADAR</sequence>
<evidence type="ECO:0000256" key="1">
    <source>
        <dbReference type="SAM" id="Phobius"/>
    </source>
</evidence>
<keyword evidence="1" id="KW-1133">Transmembrane helix</keyword>
<dbReference type="GO" id="GO:0016301">
    <property type="term" value="F:kinase activity"/>
    <property type="evidence" value="ECO:0007669"/>
    <property type="project" value="UniProtKB-KW"/>
</dbReference>
<reference evidence="2 3" key="2">
    <citation type="journal article" date="2011" name="PLoS ONE">
        <title>The Cyst-Dividing Bacterium Ramlibacter tataouinensis TTB310 Genome Reveals a Well-Stocked Toolbox for Adaptation to a Desert Environment.</title>
        <authorList>
            <person name="De Luca G."/>
            <person name="Barakat M."/>
            <person name="Ortet P."/>
            <person name="Fochesato S."/>
            <person name="Jourlin-Castelli C."/>
            <person name="Ansaldi M."/>
            <person name="Py B."/>
            <person name="Fichant G."/>
            <person name="Coutinho P.M."/>
            <person name="Voulhoux R."/>
            <person name="Bastien O."/>
            <person name="Marechal E."/>
            <person name="Henrissat B."/>
            <person name="Quentin Y."/>
            <person name="Noirot P."/>
            <person name="Filloux A."/>
            <person name="Mejean V."/>
            <person name="Dubow M.S."/>
            <person name="Barras F."/>
            <person name="Barbe V."/>
            <person name="Weissenbach J."/>
            <person name="Mihalcescu I."/>
            <person name="Vermeglio A."/>
            <person name="Achouak W."/>
            <person name="Heulin T."/>
        </authorList>
    </citation>
    <scope>NUCLEOTIDE SEQUENCE [LARGE SCALE GENOMIC DNA]</scope>
    <source>
        <strain evidence="3">ATCC BAA-407 / DSM 14655 / LMG 21543 / TTB310</strain>
    </source>
</reference>
<dbReference type="RefSeq" id="WP_013899483.1">
    <property type="nucleotide sequence ID" value="NC_015677.1"/>
</dbReference>
<keyword evidence="2" id="KW-0418">Kinase</keyword>
<keyword evidence="2" id="KW-0808">Transferase</keyword>